<dbReference type="GO" id="GO:0016787">
    <property type="term" value="F:hydrolase activity"/>
    <property type="evidence" value="ECO:0007669"/>
    <property type="project" value="UniProtKB-KW"/>
</dbReference>
<organism evidence="3 4">
    <name type="scientific">Faecalibacterium butyricigenerans</name>
    <dbReference type="NCBI Taxonomy" id="1851427"/>
    <lineage>
        <taxon>Bacteria</taxon>
        <taxon>Bacillati</taxon>
        <taxon>Bacillota</taxon>
        <taxon>Clostridia</taxon>
        <taxon>Eubacteriales</taxon>
        <taxon>Oscillospiraceae</taxon>
        <taxon>Faecalibacterium</taxon>
    </lineage>
</organism>
<dbReference type="InterPro" id="IPR012334">
    <property type="entry name" value="Pectin_lyas_fold"/>
</dbReference>
<reference evidence="3" key="1">
    <citation type="submission" date="2021-10" db="EMBL/GenBank/DDBJ databases">
        <title>Anaerobic single-cell dispensing facilitates the cultivation of human gut bacteria.</title>
        <authorList>
            <person name="Afrizal A."/>
        </authorList>
    </citation>
    <scope>NUCLEOTIDE SEQUENCE</scope>
    <source>
        <strain evidence="3">CLA-AA-H233</strain>
    </source>
</reference>
<feature type="chain" id="PRO_5046977761" evidence="2">
    <location>
        <begin position="23"/>
        <end position="435"/>
    </location>
</feature>
<gene>
    <name evidence="3" type="ORF">LKD23_09515</name>
</gene>
<dbReference type="SUPFAM" id="SSF51126">
    <property type="entry name" value="Pectin lyase-like"/>
    <property type="match status" value="1"/>
</dbReference>
<evidence type="ECO:0000256" key="1">
    <source>
        <dbReference type="SAM" id="MobiDB-lite"/>
    </source>
</evidence>
<dbReference type="Gene3D" id="2.160.20.10">
    <property type="entry name" value="Single-stranded right-handed beta-helix, Pectin lyase-like"/>
    <property type="match status" value="1"/>
</dbReference>
<protein>
    <submittedName>
        <fullName evidence="3">Glycoside hydrolase family 55 protein</fullName>
    </submittedName>
</protein>
<evidence type="ECO:0000313" key="4">
    <source>
        <dbReference type="Proteomes" id="UP001430637"/>
    </source>
</evidence>
<keyword evidence="3" id="KW-0378">Hydrolase</keyword>
<dbReference type="Proteomes" id="UP001430637">
    <property type="component" value="Unassembled WGS sequence"/>
</dbReference>
<feature type="region of interest" description="Disordered" evidence="1">
    <location>
        <begin position="42"/>
        <end position="64"/>
    </location>
</feature>
<evidence type="ECO:0000256" key="2">
    <source>
        <dbReference type="SAM" id="SignalP"/>
    </source>
</evidence>
<accession>A0ABS8F9W7</accession>
<evidence type="ECO:0000313" key="3">
    <source>
        <dbReference type="EMBL" id="MCC2199986.1"/>
    </source>
</evidence>
<dbReference type="RefSeq" id="WP_227621452.1">
    <property type="nucleotide sequence ID" value="NZ_JAJEQL010000025.1"/>
</dbReference>
<comment type="caution">
    <text evidence="3">The sequence shown here is derived from an EMBL/GenBank/DDBJ whole genome shotgun (WGS) entry which is preliminary data.</text>
</comment>
<keyword evidence="2" id="KW-0732">Signal</keyword>
<proteinExistence type="predicted"/>
<dbReference type="InterPro" id="IPR011050">
    <property type="entry name" value="Pectin_lyase_fold/virulence"/>
</dbReference>
<feature type="signal peptide" evidence="2">
    <location>
        <begin position="1"/>
        <end position="22"/>
    </location>
</feature>
<dbReference type="EMBL" id="JAJEQL010000025">
    <property type="protein sequence ID" value="MCC2199986.1"/>
    <property type="molecule type" value="Genomic_DNA"/>
</dbReference>
<name>A0ABS8F9W7_9FIRM</name>
<keyword evidence="4" id="KW-1185">Reference proteome</keyword>
<sequence length="435" mass="47115">MRRKALSLGLAAVLLLCGGTQKNERTAAALVQAAAVSAIQSSTASPESGSITPEQFGARGDGRADDQQALESAMQCASAAGLPLELTEGAVYRFSSQLELPSGLTIRGNGAVLLSDIQYETLGQDRPAVGIIGRSNEDRAHDIRLENVTFRAADSCQSNCLFWVMRACNVEVVDCTFDCQPNDWCRGAADLYGVNENIRFEGCVFRQLTGGTAGGIWVRNWTDQAESRNIRFEDCDFYKSGADEVLAVWGWGGAVREVVLSGCGFYETETEESLAAGNRPVWFITLGQSGITDVRMEHCTIWADRCEAIFHMVGDKTHAVVDNCDIALNQPDDVAGHDIRKSANPMLAQGNGRADGSTVIQNSRIVLSGDEGRRISYRLSALKDNTLEVSLGHGIASTSEVSGNTIRGRIQHKIFEDCSNVWNNHVNVRKFSLPG</sequence>